<accession>A0AAP0R607</accession>
<organism evidence="2 3">
    <name type="scientific">Liquidambar formosana</name>
    <name type="common">Formosan gum</name>
    <dbReference type="NCBI Taxonomy" id="63359"/>
    <lineage>
        <taxon>Eukaryota</taxon>
        <taxon>Viridiplantae</taxon>
        <taxon>Streptophyta</taxon>
        <taxon>Embryophyta</taxon>
        <taxon>Tracheophyta</taxon>
        <taxon>Spermatophyta</taxon>
        <taxon>Magnoliopsida</taxon>
        <taxon>eudicotyledons</taxon>
        <taxon>Gunneridae</taxon>
        <taxon>Pentapetalae</taxon>
        <taxon>Saxifragales</taxon>
        <taxon>Altingiaceae</taxon>
        <taxon>Liquidambar</taxon>
    </lineage>
</organism>
<gene>
    <name evidence="2" type="ORF">L1049_001278</name>
</gene>
<evidence type="ECO:0000313" key="3">
    <source>
        <dbReference type="Proteomes" id="UP001415857"/>
    </source>
</evidence>
<feature type="signal peptide" evidence="1">
    <location>
        <begin position="1"/>
        <end position="20"/>
    </location>
</feature>
<keyword evidence="1" id="KW-0732">Signal</keyword>
<sequence length="91" mass="9359">MMATVNCFGYLLLILDGTLGDGELFWVSSSESRQLKNRTLRDAAETGGIGVGSGGCMPSQSQPDILVGSTCGRVLIVMGGVLSGNQGDFGS</sequence>
<evidence type="ECO:0000313" key="2">
    <source>
        <dbReference type="EMBL" id="KAK9269503.1"/>
    </source>
</evidence>
<reference evidence="2 3" key="1">
    <citation type="journal article" date="2024" name="Plant J.">
        <title>Genome sequences and population genomics reveal climatic adaptation and genomic divergence between two closely related sweetgum species.</title>
        <authorList>
            <person name="Xu W.Q."/>
            <person name="Ren C.Q."/>
            <person name="Zhang X.Y."/>
            <person name="Comes H.P."/>
            <person name="Liu X.H."/>
            <person name="Li Y.G."/>
            <person name="Kettle C.J."/>
            <person name="Jalonen R."/>
            <person name="Gaisberger H."/>
            <person name="Ma Y.Z."/>
            <person name="Qiu Y.X."/>
        </authorList>
    </citation>
    <scope>NUCLEOTIDE SEQUENCE [LARGE SCALE GENOMIC DNA]</scope>
    <source>
        <strain evidence="2">Hangzhou</strain>
    </source>
</reference>
<name>A0AAP0R607_LIQFO</name>
<evidence type="ECO:0008006" key="4">
    <source>
        <dbReference type="Google" id="ProtNLM"/>
    </source>
</evidence>
<comment type="caution">
    <text evidence="2">The sequence shown here is derived from an EMBL/GenBank/DDBJ whole genome shotgun (WGS) entry which is preliminary data.</text>
</comment>
<feature type="chain" id="PRO_5043004082" description="Secreted protein" evidence="1">
    <location>
        <begin position="21"/>
        <end position="91"/>
    </location>
</feature>
<dbReference type="AlphaFoldDB" id="A0AAP0R607"/>
<evidence type="ECO:0000256" key="1">
    <source>
        <dbReference type="SAM" id="SignalP"/>
    </source>
</evidence>
<dbReference type="EMBL" id="JBBPBK010000015">
    <property type="protein sequence ID" value="KAK9269503.1"/>
    <property type="molecule type" value="Genomic_DNA"/>
</dbReference>
<proteinExistence type="predicted"/>
<dbReference type="Proteomes" id="UP001415857">
    <property type="component" value="Unassembled WGS sequence"/>
</dbReference>
<protein>
    <recommendedName>
        <fullName evidence="4">Secreted protein</fullName>
    </recommendedName>
</protein>
<keyword evidence="3" id="KW-1185">Reference proteome</keyword>